<dbReference type="AlphaFoldDB" id="A0A067MAM0"/>
<gene>
    <name evidence="5" type="ORF">BOTBODRAFT_165464</name>
</gene>
<evidence type="ECO:0000256" key="1">
    <source>
        <dbReference type="ARBA" id="ARBA00004123"/>
    </source>
</evidence>
<dbReference type="InParanoid" id="A0A067MAM0"/>
<dbReference type="Pfam" id="PF07052">
    <property type="entry name" value="Hep_59"/>
    <property type="match status" value="1"/>
</dbReference>
<dbReference type="STRING" id="930990.A0A067MAM0"/>
<keyword evidence="3" id="KW-0539">Nucleus</keyword>
<protein>
    <recommendedName>
        <fullName evidence="7">Hepatocellular carcinoma-associated antigen 59 domain-containing protein</fullName>
    </recommendedName>
</protein>
<feature type="compositionally biased region" description="Basic and acidic residues" evidence="4">
    <location>
        <begin position="116"/>
        <end position="128"/>
    </location>
</feature>
<evidence type="ECO:0000256" key="4">
    <source>
        <dbReference type="SAM" id="MobiDB-lite"/>
    </source>
</evidence>
<feature type="region of interest" description="Disordered" evidence="4">
    <location>
        <begin position="116"/>
        <end position="207"/>
    </location>
</feature>
<keyword evidence="6" id="KW-1185">Reference proteome</keyword>
<dbReference type="PANTHER" id="PTHR13486">
    <property type="entry name" value="TELOMERE LENGTH AND SILENCING PROTEIN 1 TLS1 FAMILY MEMBER"/>
    <property type="match status" value="1"/>
</dbReference>
<evidence type="ECO:0000313" key="5">
    <source>
        <dbReference type="EMBL" id="KDQ08882.1"/>
    </source>
</evidence>
<dbReference type="Proteomes" id="UP000027195">
    <property type="component" value="Unassembled WGS sequence"/>
</dbReference>
<dbReference type="HOGENOM" id="CLU_053736_0_1_1"/>
<dbReference type="EMBL" id="KL198085">
    <property type="protein sequence ID" value="KDQ08882.1"/>
    <property type="molecule type" value="Genomic_DNA"/>
</dbReference>
<reference evidence="6" key="1">
    <citation type="journal article" date="2014" name="Proc. Natl. Acad. Sci. U.S.A.">
        <title>Extensive sampling of basidiomycete genomes demonstrates inadequacy of the white-rot/brown-rot paradigm for wood decay fungi.</title>
        <authorList>
            <person name="Riley R."/>
            <person name="Salamov A.A."/>
            <person name="Brown D.W."/>
            <person name="Nagy L.G."/>
            <person name="Floudas D."/>
            <person name="Held B.W."/>
            <person name="Levasseur A."/>
            <person name="Lombard V."/>
            <person name="Morin E."/>
            <person name="Otillar R."/>
            <person name="Lindquist E.A."/>
            <person name="Sun H."/>
            <person name="LaButti K.M."/>
            <person name="Schmutz J."/>
            <person name="Jabbour D."/>
            <person name="Luo H."/>
            <person name="Baker S.E."/>
            <person name="Pisabarro A.G."/>
            <person name="Walton J.D."/>
            <person name="Blanchette R.A."/>
            <person name="Henrissat B."/>
            <person name="Martin F."/>
            <person name="Cullen D."/>
            <person name="Hibbett D.S."/>
            <person name="Grigoriev I.V."/>
        </authorList>
    </citation>
    <scope>NUCLEOTIDE SEQUENCE [LARGE SCALE GENOMIC DNA]</scope>
    <source>
        <strain evidence="6">FD-172 SS1</strain>
    </source>
</reference>
<sequence length="207" mass="23897">MEVEEDDDDETKSRKIVRSNNFTQQTNALDVDKHMMAYIEENLKLRRGDAGNDDDADPDDAPFDPHDELFRIDDKYKIKKKAVEEGNVTNSMAMLTAIPEVDLGMDVRLKNIEETEKAKRRVAEERQARLQASRSHNSDDFASARFYRPHQNVQSDADALKNAQLEAMGIEPEPEVKRRPNQAGDGRKPEMATDDMVMERFKKRMRR</sequence>
<evidence type="ECO:0000313" key="6">
    <source>
        <dbReference type="Proteomes" id="UP000027195"/>
    </source>
</evidence>
<evidence type="ECO:0008006" key="7">
    <source>
        <dbReference type="Google" id="ProtNLM"/>
    </source>
</evidence>
<dbReference type="FunCoup" id="A0A067MAM0">
    <property type="interactions" value="22"/>
</dbReference>
<evidence type="ECO:0000256" key="2">
    <source>
        <dbReference type="ARBA" id="ARBA00007643"/>
    </source>
</evidence>
<dbReference type="GO" id="GO:0000398">
    <property type="term" value="P:mRNA splicing, via spliceosome"/>
    <property type="evidence" value="ECO:0007669"/>
    <property type="project" value="TreeGrafter"/>
</dbReference>
<accession>A0A067MAM0</accession>
<dbReference type="OrthoDB" id="5627at2759"/>
<proteinExistence type="inferred from homology"/>
<dbReference type="PANTHER" id="PTHR13486:SF2">
    <property type="entry name" value="SPLICING FACTOR C9ORF78"/>
    <property type="match status" value="1"/>
</dbReference>
<dbReference type="GO" id="GO:0005681">
    <property type="term" value="C:spliceosomal complex"/>
    <property type="evidence" value="ECO:0007669"/>
    <property type="project" value="TreeGrafter"/>
</dbReference>
<evidence type="ECO:0000256" key="3">
    <source>
        <dbReference type="ARBA" id="ARBA00023242"/>
    </source>
</evidence>
<organism evidence="5 6">
    <name type="scientific">Botryobasidium botryosum (strain FD-172 SS1)</name>
    <dbReference type="NCBI Taxonomy" id="930990"/>
    <lineage>
        <taxon>Eukaryota</taxon>
        <taxon>Fungi</taxon>
        <taxon>Dikarya</taxon>
        <taxon>Basidiomycota</taxon>
        <taxon>Agaricomycotina</taxon>
        <taxon>Agaricomycetes</taxon>
        <taxon>Cantharellales</taxon>
        <taxon>Botryobasidiaceae</taxon>
        <taxon>Botryobasidium</taxon>
    </lineage>
</organism>
<feature type="compositionally biased region" description="Acidic residues" evidence="4">
    <location>
        <begin position="51"/>
        <end position="62"/>
    </location>
</feature>
<dbReference type="InterPro" id="IPR010756">
    <property type="entry name" value="Tls1-like"/>
</dbReference>
<name>A0A067MAM0_BOTB1</name>
<comment type="similarity">
    <text evidence="2">Belongs to the TLS1 family.</text>
</comment>
<comment type="subcellular location">
    <subcellularLocation>
        <location evidence="1">Nucleus</location>
    </subcellularLocation>
</comment>
<feature type="region of interest" description="Disordered" evidence="4">
    <location>
        <begin position="47"/>
        <end position="67"/>
    </location>
</feature>